<dbReference type="PANTHER" id="PTHR13158:SF5">
    <property type="entry name" value="NAD KINASE 2, MITOCHONDRIAL"/>
    <property type="match status" value="1"/>
</dbReference>
<keyword evidence="1" id="KW-0418">Kinase</keyword>
<dbReference type="PANTHER" id="PTHR13158">
    <property type="match status" value="1"/>
</dbReference>
<evidence type="ECO:0000313" key="2">
    <source>
        <dbReference type="Proteomes" id="UP000231843"/>
    </source>
</evidence>
<dbReference type="GO" id="GO:0019674">
    <property type="term" value="P:NAD+ metabolic process"/>
    <property type="evidence" value="ECO:0007669"/>
    <property type="project" value="InterPro"/>
</dbReference>
<keyword evidence="1" id="KW-0808">Transferase</keyword>
<accession>A0A2N0A1V7</accession>
<dbReference type="AlphaFoldDB" id="A0A2N0A1V7"/>
<dbReference type="InterPro" id="IPR017438">
    <property type="entry name" value="ATP-NAD_kinase_N"/>
</dbReference>
<reference evidence="1 2" key="1">
    <citation type="submission" date="2017-07" db="EMBL/GenBank/DDBJ databases">
        <title>Leptospira spp. isolated from tropical soils.</title>
        <authorList>
            <person name="Thibeaux R."/>
            <person name="Iraola G."/>
            <person name="Ferres I."/>
            <person name="Bierque E."/>
            <person name="Girault D."/>
            <person name="Soupe-Gilbert M.-E."/>
            <person name="Picardeau M."/>
            <person name="Goarant C."/>
        </authorList>
    </citation>
    <scope>NUCLEOTIDE SEQUENCE [LARGE SCALE GENOMIC DNA]</scope>
    <source>
        <strain evidence="1 2">ES4-C-A1</strain>
    </source>
</reference>
<dbReference type="Proteomes" id="UP000231843">
    <property type="component" value="Unassembled WGS sequence"/>
</dbReference>
<organism evidence="1 2">
    <name type="scientific">Leptospira neocaledonica</name>
    <dbReference type="NCBI Taxonomy" id="2023192"/>
    <lineage>
        <taxon>Bacteria</taxon>
        <taxon>Pseudomonadati</taxon>
        <taxon>Spirochaetota</taxon>
        <taxon>Spirochaetia</taxon>
        <taxon>Leptospirales</taxon>
        <taxon>Leptospiraceae</taxon>
        <taxon>Leptospira</taxon>
    </lineage>
</organism>
<dbReference type="InterPro" id="IPR017437">
    <property type="entry name" value="ATP-NAD_kinase_PpnK-typ_C"/>
</dbReference>
<keyword evidence="2" id="KW-1185">Reference proteome</keyword>
<dbReference type="SUPFAM" id="SSF111331">
    <property type="entry name" value="NAD kinase/diacylglycerol kinase-like"/>
    <property type="match status" value="1"/>
</dbReference>
<gene>
    <name evidence="1" type="ORF">CH365_02980</name>
</gene>
<protein>
    <submittedName>
        <fullName evidence="1">NAD+ kinase</fullName>
    </submittedName>
</protein>
<dbReference type="EMBL" id="NPEA01000002">
    <property type="protein sequence ID" value="PJZ78289.1"/>
    <property type="molecule type" value="Genomic_DNA"/>
</dbReference>
<name>A0A2N0A1V7_9LEPT</name>
<proteinExistence type="predicted"/>
<dbReference type="OrthoDB" id="1889537at2"/>
<dbReference type="Gene3D" id="2.60.200.30">
    <property type="entry name" value="Probable inorganic polyphosphate/atp-NAD kinase, domain 2"/>
    <property type="match status" value="1"/>
</dbReference>
<evidence type="ECO:0000313" key="1">
    <source>
        <dbReference type="EMBL" id="PJZ78289.1"/>
    </source>
</evidence>
<dbReference type="RefSeq" id="WP_100767126.1">
    <property type="nucleotide sequence ID" value="NZ_NPEA01000002.1"/>
</dbReference>
<dbReference type="Gene3D" id="3.40.50.10330">
    <property type="entry name" value="Probable inorganic polyphosphate/atp-NAD kinase, domain 1"/>
    <property type="match status" value="1"/>
</dbReference>
<dbReference type="InterPro" id="IPR016064">
    <property type="entry name" value="NAD/diacylglycerol_kinase_sf"/>
</dbReference>
<sequence length="310" mass="34959">MSFDRVVIVTRQTRLEESIKRFNTKAQASFFVTKRGQSFQDYELEDDNYHQARDLVIRSLDPGVKFHVMDRSFLPNYLFGKNDLVITLGQDGLVVNTAKYLNGQPILAFNPDPDRFDGVLLPFLTNQAPDIMKSVFSEKIKTQKISMAEVSLTDGQKLFAFNDFFIGPKTQSTARYTIKYKGKEERQISSGIIVSTPAGSTGWMSSLFNMSSGLAKFSNKQSVPLPSRIPWEEKKLLFAVREPFRSKWSGTDLIAGILHEKEKILIESHMPENGTIFSDGMESDFLEFNSGATAQIQLAEKTTELIVKLG</sequence>
<dbReference type="GO" id="GO:0003951">
    <property type="term" value="F:NAD+ kinase activity"/>
    <property type="evidence" value="ECO:0007669"/>
    <property type="project" value="InterPro"/>
</dbReference>
<comment type="caution">
    <text evidence="1">The sequence shown here is derived from an EMBL/GenBank/DDBJ whole genome shotgun (WGS) entry which is preliminary data.</text>
</comment>